<dbReference type="EMBL" id="LT906454">
    <property type="protein sequence ID" value="SNV45709.1"/>
    <property type="molecule type" value="Genomic_DNA"/>
</dbReference>
<dbReference type="InterPro" id="IPR050661">
    <property type="entry name" value="BglG_antiterminators"/>
</dbReference>
<dbReference type="Pfam" id="PF03123">
    <property type="entry name" value="CAT_RBD"/>
    <property type="match status" value="1"/>
</dbReference>
<dbReference type="InterPro" id="IPR011608">
    <property type="entry name" value="PRD"/>
</dbReference>
<evidence type="ECO:0000313" key="4">
    <source>
        <dbReference type="Proteomes" id="UP000215144"/>
    </source>
</evidence>
<dbReference type="GO" id="GO:0003723">
    <property type="term" value="F:RNA binding"/>
    <property type="evidence" value="ECO:0007669"/>
    <property type="project" value="InterPro"/>
</dbReference>
<dbReference type="InterPro" id="IPR004341">
    <property type="entry name" value="CAT_RNA-bd_dom"/>
</dbReference>
<dbReference type="InterPro" id="IPR036634">
    <property type="entry name" value="PRD_sf"/>
</dbReference>
<proteinExistence type="predicted"/>
<name>A0A239XFV5_STRAI</name>
<reference evidence="3 4" key="1">
    <citation type="submission" date="2017-06" db="EMBL/GenBank/DDBJ databases">
        <authorList>
            <consortium name="Pathogen Informatics"/>
        </authorList>
    </citation>
    <scope>NUCLEOTIDE SEQUENCE [LARGE SCALE GENOMIC DNA]</scope>
    <source>
        <strain evidence="3 4">NCTC11291</strain>
    </source>
</reference>
<evidence type="ECO:0000256" key="1">
    <source>
        <dbReference type="ARBA" id="ARBA00022737"/>
    </source>
</evidence>
<dbReference type="Pfam" id="PF00874">
    <property type="entry name" value="PRD"/>
    <property type="match status" value="2"/>
</dbReference>
<accession>A0A239XFV5</accession>
<dbReference type="Gene3D" id="2.30.24.10">
    <property type="entry name" value="CAT RNA-binding domain"/>
    <property type="match status" value="1"/>
</dbReference>
<feature type="domain" description="PRD" evidence="2">
    <location>
        <begin position="41"/>
        <end position="145"/>
    </location>
</feature>
<keyword evidence="1" id="KW-0677">Repeat</keyword>
<evidence type="ECO:0000259" key="2">
    <source>
        <dbReference type="PROSITE" id="PS51372"/>
    </source>
</evidence>
<dbReference type="SUPFAM" id="SSF63520">
    <property type="entry name" value="PTS-regulatory domain, PRD"/>
    <property type="match status" value="2"/>
</dbReference>
<organism evidence="3 4">
    <name type="scientific">Streptococcus acidominimus</name>
    <dbReference type="NCBI Taxonomy" id="1326"/>
    <lineage>
        <taxon>Bacteria</taxon>
        <taxon>Bacillati</taxon>
        <taxon>Bacillota</taxon>
        <taxon>Bacilli</taxon>
        <taxon>Lactobacillales</taxon>
        <taxon>Streptococcaceae</taxon>
        <taxon>Streptococcus</taxon>
    </lineage>
</organism>
<dbReference type="Proteomes" id="UP000215144">
    <property type="component" value="Chromosome 1"/>
</dbReference>
<dbReference type="KEGG" id="saco:SAME_02062"/>
<protein>
    <submittedName>
        <fullName evidence="3">Transcriptional antiterminator</fullName>
    </submittedName>
</protein>
<gene>
    <name evidence="3" type="primary">lacT1</name>
    <name evidence="3" type="ORF">SAMEA4504048_02062</name>
</gene>
<dbReference type="GO" id="GO:0006355">
    <property type="term" value="P:regulation of DNA-templated transcription"/>
    <property type="evidence" value="ECO:0007669"/>
    <property type="project" value="InterPro"/>
</dbReference>
<dbReference type="PANTHER" id="PTHR30185">
    <property type="entry name" value="CRYPTIC BETA-GLUCOSIDE BGL OPERON ANTITERMINATOR"/>
    <property type="match status" value="1"/>
</dbReference>
<dbReference type="Gene3D" id="1.10.1790.10">
    <property type="entry name" value="PRD domain"/>
    <property type="match status" value="2"/>
</dbReference>
<sequence length="254" mass="29901">MGLGIVHNKKKGDIIPDARIEKLFSLKNEESKESFLLLLRDMPLDFITVSYDLIDNLTEEYHYPVQDYLYITLTDHIFCSYQSLKEGRYQRSQLPNLSETYPIEYDMAQKAVIILRRNISEDLPDDEIDRIALHFLNAKGEELGTSHQDKEDKKDIIQSVEVVLHQAGVKRNRHNQNFYDRFMIHLTYLINRLYEEGTTDASLLDPTLEAHVKEHYRQAYDLAREVLRTIEESLHTKATQEEIFYLTIHISRLL</sequence>
<dbReference type="PANTHER" id="PTHR30185:SF15">
    <property type="entry name" value="CRYPTIC BETA-GLUCOSIDE BGL OPERON ANTITERMINATOR"/>
    <property type="match status" value="1"/>
</dbReference>
<dbReference type="InterPro" id="IPR036650">
    <property type="entry name" value="CAT_RNA-bd_dom_sf"/>
</dbReference>
<dbReference type="PROSITE" id="PS51372">
    <property type="entry name" value="PRD_2"/>
    <property type="match status" value="2"/>
</dbReference>
<feature type="domain" description="PRD" evidence="2">
    <location>
        <begin position="147"/>
        <end position="254"/>
    </location>
</feature>
<evidence type="ECO:0000313" key="3">
    <source>
        <dbReference type="EMBL" id="SNV45709.1"/>
    </source>
</evidence>
<dbReference type="AlphaFoldDB" id="A0A239XFV5"/>